<dbReference type="Proteomes" id="UP000799755">
    <property type="component" value="Unassembled WGS sequence"/>
</dbReference>
<evidence type="ECO:0000313" key="2">
    <source>
        <dbReference type="Proteomes" id="UP000799755"/>
    </source>
</evidence>
<keyword evidence="2" id="KW-1185">Reference proteome</keyword>
<organism evidence="1 2">
    <name type="scientific">Lindgomyces ingoldianus</name>
    <dbReference type="NCBI Taxonomy" id="673940"/>
    <lineage>
        <taxon>Eukaryota</taxon>
        <taxon>Fungi</taxon>
        <taxon>Dikarya</taxon>
        <taxon>Ascomycota</taxon>
        <taxon>Pezizomycotina</taxon>
        <taxon>Dothideomycetes</taxon>
        <taxon>Pleosporomycetidae</taxon>
        <taxon>Pleosporales</taxon>
        <taxon>Lindgomycetaceae</taxon>
        <taxon>Lindgomyces</taxon>
    </lineage>
</organism>
<name>A0ACB6Q7N2_9PLEO</name>
<dbReference type="EMBL" id="MU003561">
    <property type="protein sequence ID" value="KAF2462857.1"/>
    <property type="molecule type" value="Genomic_DNA"/>
</dbReference>
<protein>
    <submittedName>
        <fullName evidence="1">Uncharacterized protein</fullName>
    </submittedName>
</protein>
<reference evidence="1" key="1">
    <citation type="journal article" date="2020" name="Stud. Mycol.">
        <title>101 Dothideomycetes genomes: a test case for predicting lifestyles and emergence of pathogens.</title>
        <authorList>
            <person name="Haridas S."/>
            <person name="Albert R."/>
            <person name="Binder M."/>
            <person name="Bloem J."/>
            <person name="Labutti K."/>
            <person name="Salamov A."/>
            <person name="Andreopoulos B."/>
            <person name="Baker S."/>
            <person name="Barry K."/>
            <person name="Bills G."/>
            <person name="Bluhm B."/>
            <person name="Cannon C."/>
            <person name="Castanera R."/>
            <person name="Culley D."/>
            <person name="Daum C."/>
            <person name="Ezra D."/>
            <person name="Gonzalez J."/>
            <person name="Henrissat B."/>
            <person name="Kuo A."/>
            <person name="Liang C."/>
            <person name="Lipzen A."/>
            <person name="Lutzoni F."/>
            <person name="Magnuson J."/>
            <person name="Mondo S."/>
            <person name="Nolan M."/>
            <person name="Ohm R."/>
            <person name="Pangilinan J."/>
            <person name="Park H.-J."/>
            <person name="Ramirez L."/>
            <person name="Alfaro M."/>
            <person name="Sun H."/>
            <person name="Tritt A."/>
            <person name="Yoshinaga Y."/>
            <person name="Zwiers L.-H."/>
            <person name="Turgeon B."/>
            <person name="Goodwin S."/>
            <person name="Spatafora J."/>
            <person name="Crous P."/>
            <person name="Grigoriev I."/>
        </authorList>
    </citation>
    <scope>NUCLEOTIDE SEQUENCE</scope>
    <source>
        <strain evidence="1">ATCC 200398</strain>
    </source>
</reference>
<evidence type="ECO:0000313" key="1">
    <source>
        <dbReference type="EMBL" id="KAF2462857.1"/>
    </source>
</evidence>
<accession>A0ACB6Q7N2</accession>
<sequence length="239" mass="26700">MRLELRLCQPLKKTSTDVPSSPSISAPEKDGCAIITDFTTPGPYLDSKQPNSTVEALKGGTKTCKQLVSRSTAVPETLFSDALYQEIVSHFLSISKTNWYRMDASTNTCPPLLSIAITLDIRQGPAAQRLHRDDKNHYNGAMRIVLGRLWCDETLDFRKDGCKGIMDVGLKAREVFMMLGSWCHGGGEFRCEKGRREISYLSYPIEDVRGYNKVVQERLGGSSRGRNWDGCILRVQSVC</sequence>
<comment type="caution">
    <text evidence="1">The sequence shown here is derived from an EMBL/GenBank/DDBJ whole genome shotgun (WGS) entry which is preliminary data.</text>
</comment>
<proteinExistence type="predicted"/>
<gene>
    <name evidence="1" type="ORF">BDR25DRAFT_338131</name>
</gene>